<keyword evidence="1" id="KW-1133">Transmembrane helix</keyword>
<organism evidence="2 3">
    <name type="scientific">Porites lobata</name>
    <dbReference type="NCBI Taxonomy" id="104759"/>
    <lineage>
        <taxon>Eukaryota</taxon>
        <taxon>Metazoa</taxon>
        <taxon>Cnidaria</taxon>
        <taxon>Anthozoa</taxon>
        <taxon>Hexacorallia</taxon>
        <taxon>Scleractinia</taxon>
        <taxon>Fungiina</taxon>
        <taxon>Poritidae</taxon>
        <taxon>Porites</taxon>
    </lineage>
</organism>
<dbReference type="SUPFAM" id="SSF52151">
    <property type="entry name" value="FabD/lysophospholipase-like"/>
    <property type="match status" value="1"/>
</dbReference>
<feature type="transmembrane region" description="Helical" evidence="1">
    <location>
        <begin position="93"/>
        <end position="114"/>
    </location>
</feature>
<protein>
    <recommendedName>
        <fullName evidence="4">PNPLA domain-containing protein</fullName>
    </recommendedName>
</protein>
<evidence type="ECO:0000313" key="3">
    <source>
        <dbReference type="Proteomes" id="UP001159405"/>
    </source>
</evidence>
<keyword evidence="1" id="KW-0472">Membrane</keyword>
<feature type="transmembrane region" description="Helical" evidence="1">
    <location>
        <begin position="277"/>
        <end position="298"/>
    </location>
</feature>
<feature type="transmembrane region" description="Helical" evidence="1">
    <location>
        <begin position="219"/>
        <end position="239"/>
    </location>
</feature>
<name>A0ABN8MZG6_9CNID</name>
<keyword evidence="3" id="KW-1185">Reference proteome</keyword>
<dbReference type="Gene3D" id="3.40.1090.10">
    <property type="entry name" value="Cytosolic phospholipase A2 catalytic domain"/>
    <property type="match status" value="1"/>
</dbReference>
<sequence>MAKVGLAFSGGGIRSASFCSGVLRRLLQKKANVDFLSCVSGGGYTGTAYLDWKYQNGKKDSPEWHREFFEHLRSRSGAFCNWQRPCQGILDSAILFTMTVFVALIIPFLLWSSYACPLAFVIDFLFGKILRGGGKPCSKVVQKDPSMTIKECRAERLTSPIIYKQFALFAAPIAVAVLSSVIKGLFTKGKGLFTFLSTSGFVFFGLVFIPWFIDEFLHLIPMWMKFLIILPTFFLWFSFPLMRKNATLVLVIYVYSFVINWKVFNGRVFSLEYNDELFSTLMGVSTVLLWIAPIIGTIQQRIGHVYNRWRIQRAFYTPSSVGTWGCGGISWRDLFLRCPTCSPHMQRINLSRALTLEDLDDVKPIYIGGITVNKWRRTTSSKELDYELLTMSPNGIERLDRPLHESEFVGKLMPMDVFLSDAMATSAAAVDHHMGAYEGDDASFKDLKVMLGISMGTAVVADERHEGKRNCLIQFLPLVIEVLRILPLMLCLILYWQTGRRRYLVIGILTFFGLLILLTLTALIPTGSKNPGRLERIARWFTINVAYVSFVRKTIGVTNLGPNPPPVLRLSDGGHIENLGILPLLKLRLKKIVVVNGGRTICDEAYGATLLAALDMARKKLGCSFSGMDGRDIAEDIQDKFVNQPPGSQPSSYRFKVHYYDKDPSGYGKTKVGEADILFIAPRHPDKTVQKKGNETWGEVLRDIDIDLEAGRWGPGPELSGEEVDRLTFCCCEGCHGVKCRGLSEWMCGAFPQHSTANQFFTPAMFTAYHREGYRACMEANATEFLAESQGPREDAAKAYATL</sequence>
<evidence type="ECO:0000313" key="2">
    <source>
        <dbReference type="EMBL" id="CAH3039037.1"/>
    </source>
</evidence>
<dbReference type="Proteomes" id="UP001159405">
    <property type="component" value="Unassembled WGS sequence"/>
</dbReference>
<feature type="transmembrane region" description="Helical" evidence="1">
    <location>
        <begin position="166"/>
        <end position="186"/>
    </location>
</feature>
<keyword evidence="1" id="KW-0812">Transmembrane</keyword>
<reference evidence="2 3" key="1">
    <citation type="submission" date="2022-05" db="EMBL/GenBank/DDBJ databases">
        <authorList>
            <consortium name="Genoscope - CEA"/>
            <person name="William W."/>
        </authorList>
    </citation>
    <scope>NUCLEOTIDE SEQUENCE [LARGE SCALE GENOMIC DNA]</scope>
</reference>
<accession>A0ABN8MZG6</accession>
<gene>
    <name evidence="2" type="ORF">PLOB_00042883</name>
</gene>
<proteinExistence type="predicted"/>
<comment type="caution">
    <text evidence="2">The sequence shown here is derived from an EMBL/GenBank/DDBJ whole genome shotgun (WGS) entry which is preliminary data.</text>
</comment>
<feature type="transmembrane region" description="Helical" evidence="1">
    <location>
        <begin position="193"/>
        <end position="213"/>
    </location>
</feature>
<feature type="transmembrane region" description="Helical" evidence="1">
    <location>
        <begin position="503"/>
        <end position="524"/>
    </location>
</feature>
<dbReference type="InterPro" id="IPR016035">
    <property type="entry name" value="Acyl_Trfase/lysoPLipase"/>
</dbReference>
<evidence type="ECO:0008006" key="4">
    <source>
        <dbReference type="Google" id="ProtNLM"/>
    </source>
</evidence>
<feature type="transmembrane region" description="Helical" evidence="1">
    <location>
        <begin position="246"/>
        <end position="265"/>
    </location>
</feature>
<dbReference type="EMBL" id="CALNXK010000007">
    <property type="protein sequence ID" value="CAH3039037.1"/>
    <property type="molecule type" value="Genomic_DNA"/>
</dbReference>
<evidence type="ECO:0000256" key="1">
    <source>
        <dbReference type="SAM" id="Phobius"/>
    </source>
</evidence>